<keyword evidence="1" id="KW-0812">Transmembrane</keyword>
<reference evidence="4" key="1">
    <citation type="journal article" date="2019" name="Int. J. Syst. Evol. Microbiol.">
        <title>The Global Catalogue of Microorganisms (GCM) 10K type strain sequencing project: providing services to taxonomists for standard genome sequencing and annotation.</title>
        <authorList>
            <consortium name="The Broad Institute Genomics Platform"/>
            <consortium name="The Broad Institute Genome Sequencing Center for Infectious Disease"/>
            <person name="Wu L."/>
            <person name="Ma J."/>
        </authorList>
    </citation>
    <scope>NUCLEOTIDE SEQUENCE [LARGE SCALE GENOMIC DNA]</scope>
    <source>
        <strain evidence="4">KCTC 32239</strain>
    </source>
</reference>
<dbReference type="SUPFAM" id="SSF53474">
    <property type="entry name" value="alpha/beta-Hydrolases"/>
    <property type="match status" value="1"/>
</dbReference>
<comment type="caution">
    <text evidence="3">The sequence shown here is derived from an EMBL/GenBank/DDBJ whole genome shotgun (WGS) entry which is preliminary data.</text>
</comment>
<feature type="transmembrane region" description="Helical" evidence="1">
    <location>
        <begin position="358"/>
        <end position="378"/>
    </location>
</feature>
<keyword evidence="1" id="KW-1133">Transmembrane helix</keyword>
<dbReference type="EMBL" id="BMYZ01000003">
    <property type="protein sequence ID" value="GGY83534.1"/>
    <property type="molecule type" value="Genomic_DNA"/>
</dbReference>
<keyword evidence="1" id="KW-0472">Membrane</keyword>
<dbReference type="PANTHER" id="PTHR33428">
    <property type="entry name" value="CHLOROPHYLLASE-2, CHLOROPLASTIC"/>
    <property type="match status" value="1"/>
</dbReference>
<feature type="chain" id="PRO_5045045134" description="Alpha/beta hydrolase" evidence="2">
    <location>
        <begin position="24"/>
        <end position="522"/>
    </location>
</feature>
<protein>
    <recommendedName>
        <fullName evidence="5">Alpha/beta hydrolase</fullName>
    </recommendedName>
</protein>
<dbReference type="Pfam" id="PF20327">
    <property type="entry name" value="DUF6622"/>
    <property type="match status" value="1"/>
</dbReference>
<accession>A0ABQ3B7P9</accession>
<dbReference type="PANTHER" id="PTHR33428:SF14">
    <property type="entry name" value="CARBOXYLESTERASE TYPE B DOMAIN-CONTAINING PROTEIN"/>
    <property type="match status" value="1"/>
</dbReference>
<keyword evidence="4" id="KW-1185">Reference proteome</keyword>
<sequence length="522" mass="57002">MNYLVRALLLIASCAALSLAVHADNTSVPVAKHVVDLGELPSGRPAKITLWFPEGKCASNQPHCLAESAITDRTLVFSHGAMGAADNYNWLGEAMAAAGYIVVGINHYGESWLYGQDTQDVRATAMVWQRPTDISDIYTALSNRELFQKSVNWSNIIALGHSSGGQTVAMLAGVQYDLLNMMDFCKTPAAAQDHSCDYGIRNSPAPGESFLKKFGGNYADSRVKKIILLDATLGYGASPQSLANVKLPVLVVGAQHNDFLPWENHGARYIKGFLNAKSFLLSGQEGHFTFLDSCNNDIRVMGVSLCQDRAGVDRVATHASLIPIIREFVAEDNIVIDASQKFVERERTVIKMEAITQVLMYTPRWVFGLLAGLVILGLTQVRTRKIPVQVAFIMPVAMMLMSLIGTLMDLGFNGVVILCWLLGASSATLIFTKLLSNNSASYDQVTRKLLLQGSWIPLCVILTIFCVRYALGMALGMKLDIVQKFYFAPGFSLILGSLSGYFIAQGVRYLNLVRSRDLVAAV</sequence>
<feature type="transmembrane region" description="Helical" evidence="1">
    <location>
        <begin position="414"/>
        <end position="435"/>
    </location>
</feature>
<name>A0ABQ3B7P9_9GAMM</name>
<feature type="transmembrane region" description="Helical" evidence="1">
    <location>
        <begin position="485"/>
        <end position="504"/>
    </location>
</feature>
<dbReference type="InterPro" id="IPR046730">
    <property type="entry name" value="DUF6622"/>
</dbReference>
<evidence type="ECO:0000313" key="4">
    <source>
        <dbReference type="Proteomes" id="UP000619761"/>
    </source>
</evidence>
<proteinExistence type="predicted"/>
<dbReference type="Gene3D" id="3.40.50.1820">
    <property type="entry name" value="alpha/beta hydrolase"/>
    <property type="match status" value="1"/>
</dbReference>
<keyword evidence="2" id="KW-0732">Signal</keyword>
<organism evidence="3 4">
    <name type="scientific">Cellvibrio zantedeschiae</name>
    <dbReference type="NCBI Taxonomy" id="1237077"/>
    <lineage>
        <taxon>Bacteria</taxon>
        <taxon>Pseudomonadati</taxon>
        <taxon>Pseudomonadota</taxon>
        <taxon>Gammaproteobacteria</taxon>
        <taxon>Cellvibrionales</taxon>
        <taxon>Cellvibrionaceae</taxon>
        <taxon>Cellvibrio</taxon>
    </lineage>
</organism>
<feature type="transmembrane region" description="Helical" evidence="1">
    <location>
        <begin position="390"/>
        <end position="408"/>
    </location>
</feature>
<evidence type="ECO:0008006" key="5">
    <source>
        <dbReference type="Google" id="ProtNLM"/>
    </source>
</evidence>
<feature type="transmembrane region" description="Helical" evidence="1">
    <location>
        <begin position="455"/>
        <end position="479"/>
    </location>
</feature>
<evidence type="ECO:0000256" key="2">
    <source>
        <dbReference type="SAM" id="SignalP"/>
    </source>
</evidence>
<dbReference type="InterPro" id="IPR029058">
    <property type="entry name" value="AB_hydrolase_fold"/>
</dbReference>
<evidence type="ECO:0000313" key="3">
    <source>
        <dbReference type="EMBL" id="GGY83534.1"/>
    </source>
</evidence>
<dbReference type="Proteomes" id="UP000619761">
    <property type="component" value="Unassembled WGS sequence"/>
</dbReference>
<dbReference type="RefSeq" id="WP_189420161.1">
    <property type="nucleotide sequence ID" value="NZ_BMYZ01000003.1"/>
</dbReference>
<evidence type="ECO:0000256" key="1">
    <source>
        <dbReference type="SAM" id="Phobius"/>
    </source>
</evidence>
<gene>
    <name evidence="3" type="ORF">GCM10011613_30540</name>
</gene>
<feature type="signal peptide" evidence="2">
    <location>
        <begin position="1"/>
        <end position="23"/>
    </location>
</feature>